<dbReference type="InterPro" id="IPR001173">
    <property type="entry name" value="Glyco_trans_2-like"/>
</dbReference>
<dbReference type="InterPro" id="IPR029044">
    <property type="entry name" value="Nucleotide-diphossugar_trans"/>
</dbReference>
<gene>
    <name evidence="4" type="primary">epsJ</name>
</gene>
<name>A0A075TAT8_ECOLX</name>
<dbReference type="Pfam" id="PF00535">
    <property type="entry name" value="Glycos_transf_2"/>
    <property type="match status" value="1"/>
</dbReference>
<dbReference type="PANTHER" id="PTHR22916">
    <property type="entry name" value="GLYCOSYLTRANSFERASE"/>
    <property type="match status" value="1"/>
</dbReference>
<organism evidence="4">
    <name type="scientific">Escherichia coli</name>
    <dbReference type="NCBI Taxonomy" id="562"/>
    <lineage>
        <taxon>Bacteria</taxon>
        <taxon>Pseudomonadati</taxon>
        <taxon>Pseudomonadota</taxon>
        <taxon>Gammaproteobacteria</taxon>
        <taxon>Enterobacterales</taxon>
        <taxon>Enterobacteriaceae</taxon>
        <taxon>Escherichia</taxon>
    </lineage>
</organism>
<feature type="domain" description="Glycosyltransferase 2-like" evidence="3">
    <location>
        <begin position="7"/>
        <end position="116"/>
    </location>
</feature>
<keyword evidence="1" id="KW-0328">Glycosyltransferase</keyword>
<evidence type="ECO:0000313" key="4">
    <source>
        <dbReference type="EMBL" id="AIG56919.2"/>
    </source>
</evidence>
<evidence type="ECO:0000259" key="3">
    <source>
        <dbReference type="Pfam" id="PF00535"/>
    </source>
</evidence>
<dbReference type="AlphaFoldDB" id="A0A075TAT8"/>
<dbReference type="GO" id="GO:0016758">
    <property type="term" value="F:hexosyltransferase activity"/>
    <property type="evidence" value="ECO:0007669"/>
    <property type="project" value="UniProtKB-ARBA"/>
</dbReference>
<dbReference type="CDD" id="cd00761">
    <property type="entry name" value="Glyco_tranf_GTA_type"/>
    <property type="match status" value="1"/>
</dbReference>
<proteinExistence type="predicted"/>
<reference evidence="4" key="1">
    <citation type="journal article" date="2016" name="PLoS ONE">
        <title>Comparison of O-Antigen Gene Clusters of All O-Serogroups of Escherichia coli and Proposal for Adopting a New Nomenclature for O-Typing.</title>
        <authorList>
            <person name="DebRoy C."/>
            <person name="Fratamico P.M."/>
            <person name="Yan X."/>
            <person name="Baranzoni G."/>
            <person name="Liu Y."/>
            <person name="Needleman D.S."/>
            <person name="Tebbs R."/>
            <person name="O'Connell C.D."/>
            <person name="Allred A."/>
            <person name="Swimley M."/>
            <person name="Mwangi M."/>
            <person name="Kapur V."/>
            <person name="Raygoza Garay J.A."/>
            <person name="Roberts E.L."/>
            <person name="Katani R."/>
        </authorList>
    </citation>
    <scope>NUCLEOTIDE SEQUENCE</scope>
    <source>
        <strain evidence="4">198</strain>
    </source>
</reference>
<protein>
    <submittedName>
        <fullName evidence="4">Putative glycosyltransferase EpsJ</fullName>
    </submittedName>
</protein>
<dbReference type="PANTHER" id="PTHR22916:SF51">
    <property type="entry name" value="GLYCOSYLTRANSFERASE EPSH-RELATED"/>
    <property type="match status" value="1"/>
</dbReference>
<dbReference type="Gene3D" id="3.90.550.10">
    <property type="entry name" value="Spore Coat Polysaccharide Biosynthesis Protein SpsA, Chain A"/>
    <property type="match status" value="1"/>
</dbReference>
<sequence>MRVILTLIIPVYNVEAYIEECLESLFPQIANSKNNDVEVIIVNDGTPDKSMDIVIHAIKKYSLERQVRVVNQCNQGLSAARNTGIRLATGDYIGFIDSDDYVSENYIREIKSNILDLIISSGDILKFNFHFFRNKVSRSRRTNLINTVRYSGTEYIKNDIKENSWYAWRRIYASHLFDDILFDVGKKYEDVLTVPLLTFKSSNCVALNSTLVFYRSNPYGITKNSELEHAIDILSRVNDHVEIMKRRGYNKQLISLHVYNIAKTFVNTVATAWKGKFDIFFIHSNFTTIYPHLNVFRTVYVYVYYFKAVLKYLLSQVKRKIL</sequence>
<dbReference type="EMBL" id="KJ739598">
    <property type="protein sequence ID" value="AIG56919.2"/>
    <property type="molecule type" value="Genomic_DNA"/>
</dbReference>
<evidence type="ECO:0000256" key="1">
    <source>
        <dbReference type="ARBA" id="ARBA00022676"/>
    </source>
</evidence>
<keyword evidence="2 4" id="KW-0808">Transferase</keyword>
<dbReference type="SUPFAM" id="SSF53448">
    <property type="entry name" value="Nucleotide-diphospho-sugar transferases"/>
    <property type="match status" value="1"/>
</dbReference>
<accession>A0A075TAT8</accession>
<evidence type="ECO:0000256" key="2">
    <source>
        <dbReference type="ARBA" id="ARBA00022679"/>
    </source>
</evidence>